<dbReference type="PANTHER" id="PTHR47472">
    <property type="entry name" value="PROPIONYL-COA CARBOXYLASE"/>
    <property type="match status" value="1"/>
</dbReference>
<evidence type="ECO:0000313" key="3">
    <source>
        <dbReference type="Proteomes" id="UP000238157"/>
    </source>
</evidence>
<keyword evidence="3" id="KW-1185">Reference proteome</keyword>
<dbReference type="Pfam" id="PF07287">
    <property type="entry name" value="AtuA"/>
    <property type="match status" value="1"/>
</dbReference>
<name>A0A2T0WAV2_9BACT</name>
<comment type="caution">
    <text evidence="2">The sequence shown here is derived from an EMBL/GenBank/DDBJ whole genome shotgun (WGS) entry which is preliminary data.</text>
</comment>
<dbReference type="OrthoDB" id="9763456at2"/>
<gene>
    <name evidence="2" type="ORF">CLW00_12612</name>
</gene>
<organism evidence="2 3">
    <name type="scientific">Mongoliibacter ruber</name>
    <dbReference type="NCBI Taxonomy" id="1750599"/>
    <lineage>
        <taxon>Bacteria</taxon>
        <taxon>Pseudomonadati</taxon>
        <taxon>Bacteroidota</taxon>
        <taxon>Cytophagia</taxon>
        <taxon>Cytophagales</taxon>
        <taxon>Cyclobacteriaceae</taxon>
        <taxon>Mongoliibacter</taxon>
    </lineage>
</organism>
<proteinExistence type="predicted"/>
<sequence>MKKIRIGSGAGYAGDRLEPALELIEKGNLDYICFEGLAERTIAIAQKAKKADGKKGYNELLLDRMRKVLPLAYRHKTKVITNMGAANPIEAMNEIAQLARALNLEGLTIAALTGDDISEHIHQYLESPILETGQSLDSIKDKIISANAYLGCDGIVEALSQGADIIITGRVADPSLFLAPMLYEFDWKQDDVEKRGVGTLIGHLLECAGQVTGGYFADPGKKEVPDLWNLGFPFVEVDEGGNGFISKLADAGGLVTPATCTEQLLYEIHDPEHYITPDCVADFSKVIFTQIEKNKVAFSGATSKLATDTFKVSVGYQNGFIGEGEISYGGSNCLNRALLAKSVVEKRLELMPFEISDLRLDLIGINSLLDQGLPSSEPKEVRLRVAGKLSTKQDAQRLANEVETLYTNGPAGGGGATKRVEEIISIASILVPKNDIVTNIHFQKIQA</sequence>
<evidence type="ECO:0000259" key="1">
    <source>
        <dbReference type="Pfam" id="PF07287"/>
    </source>
</evidence>
<reference evidence="2 3" key="1">
    <citation type="submission" date="2018-03" db="EMBL/GenBank/DDBJ databases">
        <title>Genomic Encyclopedia of Archaeal and Bacterial Type Strains, Phase II (KMG-II): from individual species to whole genera.</title>
        <authorList>
            <person name="Goeker M."/>
        </authorList>
    </citation>
    <scope>NUCLEOTIDE SEQUENCE [LARGE SCALE GENOMIC DNA]</scope>
    <source>
        <strain evidence="2 3">DSM 27929</strain>
    </source>
</reference>
<dbReference type="PANTHER" id="PTHR47472:SF1">
    <property type="entry name" value="DUF1446-DOMAIN-CONTAINING PROTEIN"/>
    <property type="match status" value="1"/>
</dbReference>
<protein>
    <submittedName>
        <fullName evidence="2">Uncharacterized protein DUF1446</fullName>
    </submittedName>
</protein>
<feature type="domain" description="Acyclic terpene utilisation N-terminal" evidence="1">
    <location>
        <begin position="4"/>
        <end position="442"/>
    </location>
</feature>
<accession>A0A2T0WAV2</accession>
<dbReference type="RefSeq" id="WP_106135674.1">
    <property type="nucleotide sequence ID" value="NZ_PVTR01000026.1"/>
</dbReference>
<dbReference type="EMBL" id="PVTR01000026">
    <property type="protein sequence ID" value="PRY83756.1"/>
    <property type="molecule type" value="Genomic_DNA"/>
</dbReference>
<dbReference type="InterPro" id="IPR010839">
    <property type="entry name" value="AtuA_N"/>
</dbReference>
<evidence type="ECO:0000313" key="2">
    <source>
        <dbReference type="EMBL" id="PRY83756.1"/>
    </source>
</evidence>
<dbReference type="Proteomes" id="UP000238157">
    <property type="component" value="Unassembled WGS sequence"/>
</dbReference>
<dbReference type="AlphaFoldDB" id="A0A2T0WAV2"/>